<dbReference type="PROSITE" id="PS52004">
    <property type="entry name" value="KS3_2"/>
    <property type="match status" value="1"/>
</dbReference>
<dbReference type="Pfam" id="PF02801">
    <property type="entry name" value="Ketoacyl-synt_C"/>
    <property type="match status" value="1"/>
</dbReference>
<evidence type="ECO:0000256" key="6">
    <source>
        <dbReference type="ARBA" id="ARBA00023315"/>
    </source>
</evidence>
<dbReference type="InterPro" id="IPR014030">
    <property type="entry name" value="Ketoacyl_synth_N"/>
</dbReference>
<evidence type="ECO:0000256" key="11">
    <source>
        <dbReference type="ARBA" id="ARBA00048506"/>
    </source>
</evidence>
<gene>
    <name evidence="13" type="ORF">UFOVP257_285</name>
</gene>
<sequence>MKIAITGLGVVSCCGNSVIELWDNITGGISGIRAITKYTPKVIKTRKVGEVQNFVLDPMFDARWTNKTDTHIQFALNATKQAIDQSGLEINKLDPQRIQTIIGTTGGSYEFIIKNQERINSGKPALPNFISGHINNMSSAYINMHWGIHGGGLGISGACAAGNQSIAIAAMMIETGQADVVICGASDSWLSELTISGFESIGALSYADVLPKPYDKSRDGFSISEGAGVIILESEGHAFARNANILAYLSGYGISSDAYHPTSPHPTGEPFIRMMRDMLFKAKLNADEIDYINAHATATPIGDVAECRAFKQVFGTKPFISSTKSMTGHSIGSTSAIEAVISVMALHTQTLPATINLTEIDPECVGNHVTETINYKTKHILSNSFGFGGTNGALLFSQS</sequence>
<dbReference type="InterPro" id="IPR000794">
    <property type="entry name" value="Beta-ketoacyl_synthase"/>
</dbReference>
<comment type="subunit">
    <text evidence="3">Homodimer.</text>
</comment>
<dbReference type="EMBL" id="LR796274">
    <property type="protein sequence ID" value="CAB4133563.1"/>
    <property type="molecule type" value="Genomic_DNA"/>
</dbReference>
<dbReference type="InterPro" id="IPR016039">
    <property type="entry name" value="Thiolase-like"/>
</dbReference>
<organism evidence="13">
    <name type="scientific">uncultured Caudovirales phage</name>
    <dbReference type="NCBI Taxonomy" id="2100421"/>
    <lineage>
        <taxon>Viruses</taxon>
        <taxon>Duplodnaviria</taxon>
        <taxon>Heunggongvirae</taxon>
        <taxon>Uroviricota</taxon>
        <taxon>Caudoviricetes</taxon>
        <taxon>Peduoviridae</taxon>
        <taxon>Maltschvirus</taxon>
        <taxon>Maltschvirus maltsch</taxon>
    </lineage>
</organism>
<comment type="catalytic activity">
    <reaction evidence="10">
        <text>(3Z)-decenoyl-[ACP] + malonyl-[ACP] + H(+) = 3-oxo-(5Z)-dodecenoyl-[ACP] + holo-[ACP] + CO2</text>
        <dbReference type="Rhea" id="RHEA:54940"/>
        <dbReference type="Rhea" id="RHEA-COMP:9623"/>
        <dbReference type="Rhea" id="RHEA-COMP:9685"/>
        <dbReference type="Rhea" id="RHEA-COMP:9927"/>
        <dbReference type="Rhea" id="RHEA-COMP:14042"/>
        <dbReference type="ChEBI" id="CHEBI:15378"/>
        <dbReference type="ChEBI" id="CHEBI:16526"/>
        <dbReference type="ChEBI" id="CHEBI:64479"/>
        <dbReference type="ChEBI" id="CHEBI:78449"/>
        <dbReference type="ChEBI" id="CHEBI:78798"/>
        <dbReference type="ChEBI" id="CHEBI:138410"/>
    </reaction>
    <physiologicalReaction direction="left-to-right" evidence="10">
        <dbReference type="Rhea" id="RHEA:54941"/>
    </physiologicalReaction>
</comment>
<evidence type="ECO:0000256" key="2">
    <source>
        <dbReference type="ARBA" id="ARBA00008467"/>
    </source>
</evidence>
<dbReference type="Pfam" id="PF00109">
    <property type="entry name" value="ketoacyl-synt"/>
    <property type="match status" value="1"/>
</dbReference>
<dbReference type="InterPro" id="IPR020841">
    <property type="entry name" value="PKS_Beta-ketoAc_synthase_dom"/>
</dbReference>
<keyword evidence="4" id="KW-0963">Cytoplasm</keyword>
<keyword evidence="6" id="KW-0012">Acyltransferase</keyword>
<dbReference type="InterPro" id="IPR014031">
    <property type="entry name" value="Ketoacyl_synth_C"/>
</dbReference>
<evidence type="ECO:0000313" key="13">
    <source>
        <dbReference type="EMBL" id="CAB4133563.1"/>
    </source>
</evidence>
<protein>
    <recommendedName>
        <fullName evidence="7">3-oxoacyl-[acyl-carrier-protein] synthase 1</fullName>
    </recommendedName>
    <alternativeName>
        <fullName evidence="8">3-oxoacyl-[acyl-carrier-protein] synthase I</fullName>
    </alternativeName>
    <alternativeName>
        <fullName evidence="9">Beta-ketoacyl-ACP synthase I</fullName>
    </alternativeName>
</protein>
<dbReference type="PANTHER" id="PTHR11712:SF306">
    <property type="entry name" value="3-OXOACYL-[ACYL-CARRIER-PROTEIN] SYNTHASE 1"/>
    <property type="match status" value="1"/>
</dbReference>
<evidence type="ECO:0000256" key="8">
    <source>
        <dbReference type="ARBA" id="ARBA00041620"/>
    </source>
</evidence>
<evidence type="ECO:0000256" key="1">
    <source>
        <dbReference type="ARBA" id="ARBA00004496"/>
    </source>
</evidence>
<evidence type="ECO:0000256" key="9">
    <source>
        <dbReference type="ARBA" id="ARBA00042143"/>
    </source>
</evidence>
<comment type="catalytic activity">
    <reaction evidence="11">
        <text>a fatty acyl-[ACP] + malonyl-[ACP] + H(+) = a 3-oxoacyl-[ACP] + holo-[ACP] + CO2</text>
        <dbReference type="Rhea" id="RHEA:22836"/>
        <dbReference type="Rhea" id="RHEA-COMP:9623"/>
        <dbReference type="Rhea" id="RHEA-COMP:9685"/>
        <dbReference type="Rhea" id="RHEA-COMP:9916"/>
        <dbReference type="Rhea" id="RHEA-COMP:14125"/>
        <dbReference type="ChEBI" id="CHEBI:15378"/>
        <dbReference type="ChEBI" id="CHEBI:16526"/>
        <dbReference type="ChEBI" id="CHEBI:64479"/>
        <dbReference type="ChEBI" id="CHEBI:78449"/>
        <dbReference type="ChEBI" id="CHEBI:78776"/>
        <dbReference type="ChEBI" id="CHEBI:138651"/>
        <dbReference type="EC" id="2.3.1.41"/>
    </reaction>
    <physiologicalReaction direction="left-to-right" evidence="11">
        <dbReference type="Rhea" id="RHEA:22837"/>
    </physiologicalReaction>
</comment>
<proteinExistence type="inferred from homology"/>
<dbReference type="PANTHER" id="PTHR11712">
    <property type="entry name" value="POLYKETIDE SYNTHASE-RELATED"/>
    <property type="match status" value="1"/>
</dbReference>
<dbReference type="Gene3D" id="3.40.47.10">
    <property type="match status" value="1"/>
</dbReference>
<evidence type="ECO:0000256" key="5">
    <source>
        <dbReference type="ARBA" id="ARBA00022679"/>
    </source>
</evidence>
<dbReference type="SMART" id="SM00825">
    <property type="entry name" value="PKS_KS"/>
    <property type="match status" value="1"/>
</dbReference>
<dbReference type="CDD" id="cd00834">
    <property type="entry name" value="KAS_I_II"/>
    <property type="match status" value="1"/>
</dbReference>
<dbReference type="SUPFAM" id="SSF53901">
    <property type="entry name" value="Thiolase-like"/>
    <property type="match status" value="1"/>
</dbReference>
<evidence type="ECO:0000256" key="3">
    <source>
        <dbReference type="ARBA" id="ARBA00011738"/>
    </source>
</evidence>
<comment type="similarity">
    <text evidence="2">Belongs to the thiolase-like superfamily. Beta-ketoacyl-ACP synthases family.</text>
</comment>
<evidence type="ECO:0000256" key="10">
    <source>
        <dbReference type="ARBA" id="ARBA00048121"/>
    </source>
</evidence>
<reference evidence="13" key="1">
    <citation type="submission" date="2020-04" db="EMBL/GenBank/DDBJ databases">
        <authorList>
            <person name="Chiriac C."/>
            <person name="Salcher M."/>
            <person name="Ghai R."/>
            <person name="Kavagutti S V."/>
        </authorList>
    </citation>
    <scope>NUCLEOTIDE SEQUENCE</scope>
</reference>
<feature type="domain" description="Ketosynthase family 3 (KS3)" evidence="12">
    <location>
        <begin position="1"/>
        <end position="398"/>
    </location>
</feature>
<evidence type="ECO:0000256" key="7">
    <source>
        <dbReference type="ARBA" id="ARBA00039450"/>
    </source>
</evidence>
<keyword evidence="5" id="KW-0808">Transferase</keyword>
<evidence type="ECO:0000256" key="4">
    <source>
        <dbReference type="ARBA" id="ARBA00022490"/>
    </source>
</evidence>
<evidence type="ECO:0000259" key="12">
    <source>
        <dbReference type="PROSITE" id="PS52004"/>
    </source>
</evidence>
<comment type="subcellular location">
    <subcellularLocation>
        <location evidence="1">Cytoplasm</location>
    </subcellularLocation>
</comment>
<dbReference type="GO" id="GO:0004315">
    <property type="term" value="F:3-oxoacyl-[acyl-carrier-protein] synthase activity"/>
    <property type="evidence" value="ECO:0007669"/>
    <property type="project" value="UniProtKB-EC"/>
</dbReference>
<name>A0A6J5LJP6_9CAUD</name>
<dbReference type="GO" id="GO:0006633">
    <property type="term" value="P:fatty acid biosynthetic process"/>
    <property type="evidence" value="ECO:0007669"/>
    <property type="project" value="TreeGrafter"/>
</dbReference>
<accession>A0A6J5LJP6</accession>